<proteinExistence type="predicted"/>
<evidence type="ECO:0000313" key="2">
    <source>
        <dbReference type="Proteomes" id="UP000190541"/>
    </source>
</evidence>
<protein>
    <submittedName>
        <fullName evidence="1">Glycosyl transferase family 2</fullName>
    </submittedName>
</protein>
<accession>A0A1T5A6J5</accession>
<keyword evidence="1" id="KW-0808">Transferase</keyword>
<keyword evidence="2" id="KW-1185">Reference proteome</keyword>
<dbReference type="EMBL" id="FUYS01000001">
    <property type="protein sequence ID" value="SKB30642.1"/>
    <property type="molecule type" value="Genomic_DNA"/>
</dbReference>
<dbReference type="GO" id="GO:0016740">
    <property type="term" value="F:transferase activity"/>
    <property type="evidence" value="ECO:0007669"/>
    <property type="project" value="UniProtKB-KW"/>
</dbReference>
<reference evidence="1 2" key="1">
    <citation type="submission" date="2017-02" db="EMBL/GenBank/DDBJ databases">
        <authorList>
            <person name="Peterson S.W."/>
        </authorList>
    </citation>
    <scope>NUCLEOTIDE SEQUENCE [LARGE SCALE GENOMIC DNA]</scope>
    <source>
        <strain evidence="1 2">DSM 22899</strain>
    </source>
</reference>
<organism evidence="1 2">
    <name type="scientific">Parapedobacter luteus</name>
    <dbReference type="NCBI Taxonomy" id="623280"/>
    <lineage>
        <taxon>Bacteria</taxon>
        <taxon>Pseudomonadati</taxon>
        <taxon>Bacteroidota</taxon>
        <taxon>Sphingobacteriia</taxon>
        <taxon>Sphingobacteriales</taxon>
        <taxon>Sphingobacteriaceae</taxon>
        <taxon>Parapedobacter</taxon>
    </lineage>
</organism>
<dbReference type="SUPFAM" id="SSF53448">
    <property type="entry name" value="Nucleotide-diphospho-sugar transferases"/>
    <property type="match status" value="1"/>
</dbReference>
<dbReference type="AlphaFoldDB" id="A0A1T5A6J5"/>
<evidence type="ECO:0000313" key="1">
    <source>
        <dbReference type="EMBL" id="SKB30642.1"/>
    </source>
</evidence>
<dbReference type="OrthoDB" id="9815923at2"/>
<sequence>MNNEAKIIVLTPIKNEDWILHQFLTLTSLFADCIIVADQQSSDRSAEICRAFPKVIRIENNSKEFNEDHRQLLLIETARRHFPKDTRLLLGLDADELVSADSLEMTQVWARLKRLPKGTSLHFERPDILYGNKACIRGKKYAHYFPLGYIDDGSPHQPDLIHSRRVPNNPSGEHVYVEELKFMHFFCARLNLRLAKLRYYSALENIKHTSRFYLRRYIYSPDTYERNYAERIEPLPESWINYHHTIDVDLNNFPDPSFNWQDLEVLKLFKTHGCKRFHLDNIWSFDWELLLQQTGNSNGLYPSEIQRPAKLLTTLLSFLDKLYLKSRKIRNLNLLSLCQLFLDLFPVPQLHG</sequence>
<dbReference type="RefSeq" id="WP_079715353.1">
    <property type="nucleotide sequence ID" value="NZ_FUYS01000001.1"/>
</dbReference>
<dbReference type="Proteomes" id="UP000190541">
    <property type="component" value="Unassembled WGS sequence"/>
</dbReference>
<dbReference type="STRING" id="623280.SAMN05660226_00645"/>
<name>A0A1T5A6J5_9SPHI</name>
<gene>
    <name evidence="1" type="ORF">SAMN05660226_00645</name>
</gene>
<dbReference type="InterPro" id="IPR029044">
    <property type="entry name" value="Nucleotide-diphossugar_trans"/>
</dbReference>
<dbReference type="Pfam" id="PF13704">
    <property type="entry name" value="Glyco_tranf_2_4"/>
    <property type="match status" value="1"/>
</dbReference>